<evidence type="ECO:0000313" key="2">
    <source>
        <dbReference type="Proteomes" id="UP000220691"/>
    </source>
</evidence>
<dbReference type="Proteomes" id="UP000220691">
    <property type="component" value="Unassembled WGS sequence"/>
</dbReference>
<protein>
    <submittedName>
        <fullName evidence="1">Uncharacterized protein</fullName>
    </submittedName>
</protein>
<comment type="caution">
    <text evidence="1">The sequence shown here is derived from an EMBL/GenBank/DDBJ whole genome shotgun (WGS) entry which is preliminary data.</text>
</comment>
<organism evidence="1 2">
    <name type="scientific">Bacillus cereus</name>
    <dbReference type="NCBI Taxonomy" id="1396"/>
    <lineage>
        <taxon>Bacteria</taxon>
        <taxon>Bacillati</taxon>
        <taxon>Bacillota</taxon>
        <taxon>Bacilli</taxon>
        <taxon>Bacillales</taxon>
        <taxon>Bacillaceae</taxon>
        <taxon>Bacillus</taxon>
        <taxon>Bacillus cereus group</taxon>
    </lineage>
</organism>
<dbReference type="EMBL" id="NUAN01000071">
    <property type="protein sequence ID" value="PEN97824.1"/>
    <property type="molecule type" value="Genomic_DNA"/>
</dbReference>
<evidence type="ECO:0000313" key="1">
    <source>
        <dbReference type="EMBL" id="PEN97824.1"/>
    </source>
</evidence>
<accession>A0A9X6UC23</accession>
<reference evidence="1 2" key="1">
    <citation type="submission" date="2017-09" db="EMBL/GenBank/DDBJ databases">
        <title>Large-scale bioinformatics analysis of Bacillus genomes uncovers conserved roles of natural products in bacterial physiology.</title>
        <authorList>
            <consortium name="Agbiome Team Llc"/>
            <person name="Bleich R.M."/>
            <person name="Kirk G.J."/>
            <person name="Santa Maria K.C."/>
            <person name="Allen S.E."/>
            <person name="Farag S."/>
            <person name="Shank E.A."/>
            <person name="Bowers A."/>
        </authorList>
    </citation>
    <scope>NUCLEOTIDE SEQUENCE [LARGE SCALE GENOMIC DNA]</scope>
    <source>
        <strain evidence="1 2">AFS027647</strain>
    </source>
</reference>
<dbReference type="RefSeq" id="WP_016084875.1">
    <property type="nucleotide sequence ID" value="NZ_NUAN01000071.1"/>
</dbReference>
<name>A0A9X6UC23_BACCE</name>
<gene>
    <name evidence="1" type="ORF">CN553_12305</name>
</gene>
<dbReference type="AlphaFoldDB" id="A0A9X6UC23"/>
<proteinExistence type="predicted"/>
<sequence length="149" mass="17882">MAVIKNGTTEQYKQKKDEILELWATFMDEYRDLKDTRVKRVFEIIDLAGVYDMEDGFYKFVDSVYPMSREDYDELPYHNSKDDFIMHKISHIIANEIYASFLDDEKFLYIMENLRFIILKGIKVKAEKEIKNREKEIEELRKVIQKSGC</sequence>